<dbReference type="HOGENOM" id="CLU_3225570_0_0_1"/>
<evidence type="ECO:0000313" key="1">
    <source>
        <dbReference type="EnsemblPlants" id="KQL02862"/>
    </source>
</evidence>
<dbReference type="EnsemblPlants" id="KQL02862">
    <property type="protein sequence ID" value="KQL02862"/>
    <property type="gene ID" value="SETIT_015842mg"/>
</dbReference>
<dbReference type="AlphaFoldDB" id="K3YNK0"/>
<sequence>MFICHIPCGRIKIVQAYQIGYKEDALAAALCIPILGNHVIFMCM</sequence>
<name>K3YNK0_SETIT</name>
<reference evidence="1" key="2">
    <citation type="submission" date="2018-08" db="UniProtKB">
        <authorList>
            <consortium name="EnsemblPlants"/>
        </authorList>
    </citation>
    <scope>IDENTIFICATION</scope>
    <source>
        <strain evidence="1">Yugu1</strain>
    </source>
</reference>
<keyword evidence="2" id="KW-1185">Reference proteome</keyword>
<proteinExistence type="predicted"/>
<protein>
    <submittedName>
        <fullName evidence="1">Uncharacterized protein</fullName>
    </submittedName>
</protein>
<reference evidence="2" key="1">
    <citation type="journal article" date="2012" name="Nat. Biotechnol.">
        <title>Reference genome sequence of the model plant Setaria.</title>
        <authorList>
            <person name="Bennetzen J.L."/>
            <person name="Schmutz J."/>
            <person name="Wang H."/>
            <person name="Percifield R."/>
            <person name="Hawkins J."/>
            <person name="Pontaroli A.C."/>
            <person name="Estep M."/>
            <person name="Feng L."/>
            <person name="Vaughn J.N."/>
            <person name="Grimwood J."/>
            <person name="Jenkins J."/>
            <person name="Barry K."/>
            <person name="Lindquist E."/>
            <person name="Hellsten U."/>
            <person name="Deshpande S."/>
            <person name="Wang X."/>
            <person name="Wu X."/>
            <person name="Mitros T."/>
            <person name="Triplett J."/>
            <person name="Yang X."/>
            <person name="Ye C.Y."/>
            <person name="Mauro-Herrera M."/>
            <person name="Wang L."/>
            <person name="Li P."/>
            <person name="Sharma M."/>
            <person name="Sharma R."/>
            <person name="Ronald P.C."/>
            <person name="Panaud O."/>
            <person name="Kellogg E.A."/>
            <person name="Brutnell T.P."/>
            <person name="Doust A.N."/>
            <person name="Tuskan G.A."/>
            <person name="Rokhsar D."/>
            <person name="Devos K.M."/>
        </authorList>
    </citation>
    <scope>NUCLEOTIDE SEQUENCE [LARGE SCALE GENOMIC DNA]</scope>
    <source>
        <strain evidence="2">cv. Yugu1</strain>
    </source>
</reference>
<organism evidence="1 2">
    <name type="scientific">Setaria italica</name>
    <name type="common">Foxtail millet</name>
    <name type="synonym">Panicum italicum</name>
    <dbReference type="NCBI Taxonomy" id="4555"/>
    <lineage>
        <taxon>Eukaryota</taxon>
        <taxon>Viridiplantae</taxon>
        <taxon>Streptophyta</taxon>
        <taxon>Embryophyta</taxon>
        <taxon>Tracheophyta</taxon>
        <taxon>Spermatophyta</taxon>
        <taxon>Magnoliopsida</taxon>
        <taxon>Liliopsida</taxon>
        <taxon>Poales</taxon>
        <taxon>Poaceae</taxon>
        <taxon>PACMAD clade</taxon>
        <taxon>Panicoideae</taxon>
        <taxon>Panicodae</taxon>
        <taxon>Paniceae</taxon>
        <taxon>Cenchrinae</taxon>
        <taxon>Setaria</taxon>
    </lineage>
</organism>
<dbReference type="Gramene" id="KQL02862">
    <property type="protein sequence ID" value="KQL02862"/>
    <property type="gene ID" value="SETIT_015842mg"/>
</dbReference>
<evidence type="ECO:0000313" key="2">
    <source>
        <dbReference type="Proteomes" id="UP000004995"/>
    </source>
</evidence>
<dbReference type="EMBL" id="AGNK02004018">
    <property type="status" value="NOT_ANNOTATED_CDS"/>
    <property type="molecule type" value="Genomic_DNA"/>
</dbReference>
<dbReference type="InParanoid" id="K3YNK0"/>
<dbReference type="Proteomes" id="UP000004995">
    <property type="component" value="Unassembled WGS sequence"/>
</dbReference>
<accession>K3YNK0</accession>